<sequence length="196" mass="22194">MTNLRTQDEFLQARSLTSKNGDISLAAFLSANEGKRCAVILEEIEKVADKSASNTLLMPWELGKLNTTARQYDTSHVIWISTSNAGEDIVFDFERDRGDRPCDRKEYLDLATRIRRKLIESLGASLVSRITTVLPFLAFTHAEKLALAYQSLPSDASLPKEELDTLLEEILADYIPSEGVRSIQRAVQRHYEDDMW</sequence>
<dbReference type="OrthoDB" id="47330at2759"/>
<keyword evidence="3" id="KW-1185">Reference proteome</keyword>
<feature type="domain" description="ATPase AAA-type core" evidence="1">
    <location>
        <begin position="36"/>
        <end position="131"/>
    </location>
</feature>
<proteinExistence type="predicted"/>
<dbReference type="GO" id="GO:0005524">
    <property type="term" value="F:ATP binding"/>
    <property type="evidence" value="ECO:0007669"/>
    <property type="project" value="InterPro"/>
</dbReference>
<organism evidence="2 3">
    <name type="scientific">Tulasnella calospora MUT 4182</name>
    <dbReference type="NCBI Taxonomy" id="1051891"/>
    <lineage>
        <taxon>Eukaryota</taxon>
        <taxon>Fungi</taxon>
        <taxon>Dikarya</taxon>
        <taxon>Basidiomycota</taxon>
        <taxon>Agaricomycotina</taxon>
        <taxon>Agaricomycetes</taxon>
        <taxon>Cantharellales</taxon>
        <taxon>Tulasnellaceae</taxon>
        <taxon>Tulasnella</taxon>
    </lineage>
</organism>
<evidence type="ECO:0000313" key="3">
    <source>
        <dbReference type="Proteomes" id="UP000054248"/>
    </source>
</evidence>
<dbReference type="InterPro" id="IPR027417">
    <property type="entry name" value="P-loop_NTPase"/>
</dbReference>
<dbReference type="STRING" id="1051891.A0A0C3QI68"/>
<dbReference type="Gene3D" id="3.40.50.300">
    <property type="entry name" value="P-loop containing nucleotide triphosphate hydrolases"/>
    <property type="match status" value="1"/>
</dbReference>
<dbReference type="SUPFAM" id="SSF52540">
    <property type="entry name" value="P-loop containing nucleoside triphosphate hydrolases"/>
    <property type="match status" value="1"/>
</dbReference>
<reference evidence="2 3" key="1">
    <citation type="submission" date="2014-04" db="EMBL/GenBank/DDBJ databases">
        <authorList>
            <consortium name="DOE Joint Genome Institute"/>
            <person name="Kuo A."/>
            <person name="Girlanda M."/>
            <person name="Perotto S."/>
            <person name="Kohler A."/>
            <person name="Nagy L.G."/>
            <person name="Floudas D."/>
            <person name="Copeland A."/>
            <person name="Barry K.W."/>
            <person name="Cichocki N."/>
            <person name="Veneault-Fourrey C."/>
            <person name="LaButti K."/>
            <person name="Lindquist E.A."/>
            <person name="Lipzen A."/>
            <person name="Lundell T."/>
            <person name="Morin E."/>
            <person name="Murat C."/>
            <person name="Sun H."/>
            <person name="Tunlid A."/>
            <person name="Henrissat B."/>
            <person name="Grigoriev I.V."/>
            <person name="Hibbett D.S."/>
            <person name="Martin F."/>
            <person name="Nordberg H.P."/>
            <person name="Cantor M.N."/>
            <person name="Hua S.X."/>
        </authorList>
    </citation>
    <scope>NUCLEOTIDE SEQUENCE [LARGE SCALE GENOMIC DNA]</scope>
    <source>
        <strain evidence="2 3">MUT 4182</strain>
    </source>
</reference>
<dbReference type="AlphaFoldDB" id="A0A0C3QI68"/>
<dbReference type="InterPro" id="IPR003959">
    <property type="entry name" value="ATPase_AAA_core"/>
</dbReference>
<dbReference type="Pfam" id="PF07724">
    <property type="entry name" value="AAA_2"/>
    <property type="match status" value="1"/>
</dbReference>
<reference evidence="3" key="2">
    <citation type="submission" date="2015-01" db="EMBL/GenBank/DDBJ databases">
        <title>Evolutionary Origins and Diversification of the Mycorrhizal Mutualists.</title>
        <authorList>
            <consortium name="DOE Joint Genome Institute"/>
            <consortium name="Mycorrhizal Genomics Consortium"/>
            <person name="Kohler A."/>
            <person name="Kuo A."/>
            <person name="Nagy L.G."/>
            <person name="Floudas D."/>
            <person name="Copeland A."/>
            <person name="Barry K.W."/>
            <person name="Cichocki N."/>
            <person name="Veneault-Fourrey C."/>
            <person name="LaButti K."/>
            <person name="Lindquist E.A."/>
            <person name="Lipzen A."/>
            <person name="Lundell T."/>
            <person name="Morin E."/>
            <person name="Murat C."/>
            <person name="Riley R."/>
            <person name="Ohm R."/>
            <person name="Sun H."/>
            <person name="Tunlid A."/>
            <person name="Henrissat B."/>
            <person name="Grigoriev I.V."/>
            <person name="Hibbett D.S."/>
            <person name="Martin F."/>
        </authorList>
    </citation>
    <scope>NUCLEOTIDE SEQUENCE [LARGE SCALE GENOMIC DNA]</scope>
    <source>
        <strain evidence="3">MUT 4182</strain>
    </source>
</reference>
<evidence type="ECO:0000313" key="2">
    <source>
        <dbReference type="EMBL" id="KIO26451.1"/>
    </source>
</evidence>
<dbReference type="Proteomes" id="UP000054248">
    <property type="component" value="Unassembled WGS sequence"/>
</dbReference>
<dbReference type="GO" id="GO:0016887">
    <property type="term" value="F:ATP hydrolysis activity"/>
    <property type="evidence" value="ECO:0007669"/>
    <property type="project" value="InterPro"/>
</dbReference>
<dbReference type="EMBL" id="KN823024">
    <property type="protein sequence ID" value="KIO26451.1"/>
    <property type="molecule type" value="Genomic_DNA"/>
</dbReference>
<gene>
    <name evidence="2" type="ORF">M407DRAFT_24298</name>
</gene>
<accession>A0A0C3QI68</accession>
<name>A0A0C3QI68_9AGAM</name>
<dbReference type="HOGENOM" id="CLU_1391158_0_0_1"/>
<protein>
    <recommendedName>
        <fullName evidence="1">ATPase AAA-type core domain-containing protein</fullName>
    </recommendedName>
</protein>
<evidence type="ECO:0000259" key="1">
    <source>
        <dbReference type="Pfam" id="PF07724"/>
    </source>
</evidence>